<dbReference type="Pfam" id="PF00328">
    <property type="entry name" value="His_Phos_2"/>
    <property type="match status" value="1"/>
</dbReference>
<dbReference type="AlphaFoldDB" id="A0A9W6YVZ0"/>
<feature type="region of interest" description="Disordered" evidence="2">
    <location>
        <begin position="74"/>
        <end position="96"/>
    </location>
</feature>
<accession>A0A9W6YVZ0</accession>
<evidence type="ECO:0000256" key="1">
    <source>
        <dbReference type="ARBA" id="ARBA00005375"/>
    </source>
</evidence>
<dbReference type="PANTHER" id="PTHR11567">
    <property type="entry name" value="ACID PHOSPHATASE-RELATED"/>
    <property type="match status" value="1"/>
</dbReference>
<evidence type="ECO:0000313" key="3">
    <source>
        <dbReference type="EMBL" id="GMG40197.1"/>
    </source>
</evidence>
<feature type="compositionally biased region" description="Low complexity" evidence="2">
    <location>
        <begin position="12"/>
        <end position="23"/>
    </location>
</feature>
<dbReference type="GO" id="GO:0016791">
    <property type="term" value="F:phosphatase activity"/>
    <property type="evidence" value="ECO:0007669"/>
    <property type="project" value="TreeGrafter"/>
</dbReference>
<name>A0A9W6YVZ0_AMBMO</name>
<dbReference type="Proteomes" id="UP001165063">
    <property type="component" value="Unassembled WGS sequence"/>
</dbReference>
<evidence type="ECO:0000256" key="2">
    <source>
        <dbReference type="SAM" id="MobiDB-lite"/>
    </source>
</evidence>
<dbReference type="EMBL" id="BSXU01003579">
    <property type="protein sequence ID" value="GMG40197.1"/>
    <property type="molecule type" value="Genomic_DNA"/>
</dbReference>
<comment type="caution">
    <text evidence="3">The sequence shown here is derived from an EMBL/GenBank/DDBJ whole genome shotgun (WGS) entry which is preliminary data.</text>
</comment>
<proteinExistence type="inferred from homology"/>
<protein>
    <submittedName>
        <fullName evidence="3">Unnamed protein product</fullName>
    </submittedName>
</protein>
<keyword evidence="4" id="KW-1185">Reference proteome</keyword>
<comment type="similarity">
    <text evidence="1">Belongs to the histidine acid phosphatase family.</text>
</comment>
<organism evidence="3 4">
    <name type="scientific">Ambrosiozyma monospora</name>
    <name type="common">Yeast</name>
    <name type="synonym">Endomycopsis monosporus</name>
    <dbReference type="NCBI Taxonomy" id="43982"/>
    <lineage>
        <taxon>Eukaryota</taxon>
        <taxon>Fungi</taxon>
        <taxon>Dikarya</taxon>
        <taxon>Ascomycota</taxon>
        <taxon>Saccharomycotina</taxon>
        <taxon>Pichiomycetes</taxon>
        <taxon>Pichiales</taxon>
        <taxon>Pichiaceae</taxon>
        <taxon>Ambrosiozyma</taxon>
    </lineage>
</organism>
<reference evidence="3" key="1">
    <citation type="submission" date="2023-04" db="EMBL/GenBank/DDBJ databases">
        <title>Ambrosiozyma monospora NBRC 1965.</title>
        <authorList>
            <person name="Ichikawa N."/>
            <person name="Sato H."/>
            <person name="Tonouchi N."/>
        </authorList>
    </citation>
    <scope>NUCLEOTIDE SEQUENCE</scope>
    <source>
        <strain evidence="3">NBRC 1965</strain>
    </source>
</reference>
<dbReference type="Gene3D" id="3.40.50.1240">
    <property type="entry name" value="Phosphoglycerate mutase-like"/>
    <property type="match status" value="1"/>
</dbReference>
<dbReference type="SUPFAM" id="SSF53254">
    <property type="entry name" value="Phosphoglycerate mutase-like"/>
    <property type="match status" value="1"/>
</dbReference>
<gene>
    <name evidence="3" type="ORF">Amon01_000597300</name>
</gene>
<dbReference type="InterPro" id="IPR000560">
    <property type="entry name" value="His_Pase_clade-2"/>
</dbReference>
<sequence length="599" mass="67020">MISNDLNTAPLHHQQGQQTQHENQTGLRFPLPCLPQIPVKRQLDYIKIMSLSLAATLAFFLITGFVDSAPAAIPDYNDDNNNNNTNDASSSSEYSSDGRIVHYPITQNEFSNLDTVFNASQGTNNGIYNSSTSPTYGLYNFCNEPHVRSDIYPMVDSKYKLQYVEVVHRHHKRSPYSSNTFPEEQLSVYCTNDTVNGGSTAIHGASFENGSLAVNWHPYLDPTNPFSRQAPYFDQGLTCQLPQLTTSGLQDSLQHGKDLYDVYSSKLGFLPAQYDPEQIKFRVTNNVITSQVASALIHGMFPELNDSVDTLIQVDGYDSLEPSIDCPLADSLKKQITGSDGWNEHLNRSKSLFHELDAMSGVDPESSGWHISFDHYFDNTAYRLCHGAPLFCNNTESQDNCMTMDQAEQIFRLGDWEYNYLWRGHANSTLMAATRYGAWFHELKHHLIGVRDTIASENAASTIESVTTSITSNDSIETAKSTPTTEAGIDSSNLSKQTRYFHNVAHDGSVSAILSFLNINFMRWPGMGSEVVFELYSSESDNRELNWFIRVLHSSTVIESNSPLGKLDMIPLNDFVAYIEKMVGADGELVYKYCTADDE</sequence>
<dbReference type="OrthoDB" id="10262962at2759"/>
<feature type="region of interest" description="Disordered" evidence="2">
    <location>
        <begin position="1"/>
        <end position="23"/>
    </location>
</feature>
<dbReference type="InterPro" id="IPR050645">
    <property type="entry name" value="Histidine_acid_phosphatase"/>
</dbReference>
<feature type="compositionally biased region" description="Low complexity" evidence="2">
    <location>
        <begin position="79"/>
        <end position="95"/>
    </location>
</feature>
<evidence type="ECO:0000313" key="4">
    <source>
        <dbReference type="Proteomes" id="UP001165063"/>
    </source>
</evidence>
<dbReference type="InterPro" id="IPR029033">
    <property type="entry name" value="His_PPase_superfam"/>
</dbReference>
<dbReference type="PANTHER" id="PTHR11567:SF195">
    <property type="entry name" value="ACID PHOSPHATASE, PUTATIVE (AFU_ORTHOLOGUE AFUA_3G14570)-RELATED"/>
    <property type="match status" value="1"/>
</dbReference>